<reference evidence="2" key="1">
    <citation type="submission" date="2025-08" db="UniProtKB">
        <authorList>
            <consortium name="RefSeq"/>
        </authorList>
    </citation>
    <scope>IDENTIFICATION</scope>
</reference>
<dbReference type="Proteomes" id="UP001515500">
    <property type="component" value="Chromosome 19"/>
</dbReference>
<organism evidence="1 2">
    <name type="scientific">Dioscorea cayennensis subsp. rotundata</name>
    <name type="common">White Guinea yam</name>
    <name type="synonym">Dioscorea rotundata</name>
    <dbReference type="NCBI Taxonomy" id="55577"/>
    <lineage>
        <taxon>Eukaryota</taxon>
        <taxon>Viridiplantae</taxon>
        <taxon>Streptophyta</taxon>
        <taxon>Embryophyta</taxon>
        <taxon>Tracheophyta</taxon>
        <taxon>Spermatophyta</taxon>
        <taxon>Magnoliopsida</taxon>
        <taxon>Liliopsida</taxon>
        <taxon>Dioscoreales</taxon>
        <taxon>Dioscoreaceae</taxon>
        <taxon>Dioscorea</taxon>
    </lineage>
</organism>
<dbReference type="InterPro" id="IPR036691">
    <property type="entry name" value="Endo/exonu/phosph_ase_sf"/>
</dbReference>
<dbReference type="SUPFAM" id="SSF56219">
    <property type="entry name" value="DNase I-like"/>
    <property type="match status" value="1"/>
</dbReference>
<dbReference type="Gene3D" id="3.60.10.10">
    <property type="entry name" value="Endonuclease/exonuclease/phosphatase"/>
    <property type="match status" value="1"/>
</dbReference>
<proteinExistence type="predicted"/>
<dbReference type="RefSeq" id="XP_039113806.1">
    <property type="nucleotide sequence ID" value="XM_039257872.1"/>
</dbReference>
<accession>A0AB40AHQ2</accession>
<dbReference type="PANTHER" id="PTHR33710:SF71">
    <property type="entry name" value="ENDONUCLEASE_EXONUCLEASE_PHOSPHATASE DOMAIN-CONTAINING PROTEIN"/>
    <property type="match status" value="1"/>
</dbReference>
<gene>
    <name evidence="2" type="primary">LOC120249381</name>
</gene>
<dbReference type="PANTHER" id="PTHR33710">
    <property type="entry name" value="BNAC02G09200D PROTEIN"/>
    <property type="match status" value="1"/>
</dbReference>
<evidence type="ECO:0000313" key="2">
    <source>
        <dbReference type="RefSeq" id="XP_039113806.1"/>
    </source>
</evidence>
<evidence type="ECO:0000313" key="1">
    <source>
        <dbReference type="Proteomes" id="UP001515500"/>
    </source>
</evidence>
<keyword evidence="1" id="KW-1185">Reference proteome</keyword>
<dbReference type="GeneID" id="120249381"/>
<protein>
    <submittedName>
        <fullName evidence="2">Uncharacterized protein LOC120249381</fullName>
    </submittedName>
</protein>
<sequence>MMAPYHSNFLTVKFLDKRDNFAWRCITVYDPNVRALKSAFWEELRSCSGDPRVPWVIGGNFNAIFSIEDKSSGAPNLRDIRVANKFLLDLHLCEPPAIGRRFSWTNGQENPIWVKLDRFLVNTPWNDHFPRILQNSLPRLGSDHVPIRLEVGGVSFHPRPFRFEAVWFTDEGFNDRVKQWREEMAPVGCGAFVLSKKLAGLRERLRTWAKFNFGSVKLKKLELLHQIETLDTVKESRGLLPSELVFEQSLLQLLEIIHKKEEIYLRQRSRTHWLKEGDGNTKFFHAVANGRKSRNLISGVVLDENRIFDPKEIGKIFVARFQQQFGSKRESRFKVDLPKLFENKQHVQLGVLEGPFSSEKIKDAVFSLGGDKAPGPDGFPMCFFKQCWESIKVDIFKFCEDFYFDRANLEKVNWASIALIPKMETLEQPGD</sequence>
<dbReference type="AlphaFoldDB" id="A0AB40AHQ2"/>
<name>A0AB40AHQ2_DIOCR</name>